<evidence type="ECO:0000256" key="2">
    <source>
        <dbReference type="SAM" id="SignalP"/>
    </source>
</evidence>
<keyword evidence="2" id="KW-0732">Signal</keyword>
<dbReference type="EMBL" id="CALNXJ010000029">
    <property type="protein sequence ID" value="CAH3134974.1"/>
    <property type="molecule type" value="Genomic_DNA"/>
</dbReference>
<evidence type="ECO:0000313" key="3">
    <source>
        <dbReference type="EMBL" id="CAH3134974.1"/>
    </source>
</evidence>
<feature type="chain" id="PRO_5043841027" evidence="2">
    <location>
        <begin position="24"/>
        <end position="93"/>
    </location>
</feature>
<gene>
    <name evidence="3" type="ORF">PMEA_00015968</name>
</gene>
<evidence type="ECO:0000313" key="4">
    <source>
        <dbReference type="Proteomes" id="UP001159428"/>
    </source>
</evidence>
<evidence type="ECO:0000256" key="1">
    <source>
        <dbReference type="SAM" id="MobiDB-lite"/>
    </source>
</evidence>
<dbReference type="AlphaFoldDB" id="A0AAU9X2S3"/>
<feature type="compositionally biased region" description="Basic and acidic residues" evidence="1">
    <location>
        <begin position="80"/>
        <end position="93"/>
    </location>
</feature>
<accession>A0AAU9X2S3</accession>
<protein>
    <submittedName>
        <fullName evidence="3">Uncharacterized protein</fullName>
    </submittedName>
</protein>
<sequence>MQLLHALLLTVVVLSIFIHDVAASSDLSSTDDFPTMDLRSLAAKRFMQLKRGNNLCGMSYYGCRKNGKRRKKSWMPPLRNMRDHEDRTFAQRR</sequence>
<reference evidence="3 4" key="1">
    <citation type="submission" date="2022-05" db="EMBL/GenBank/DDBJ databases">
        <authorList>
            <consortium name="Genoscope - CEA"/>
            <person name="William W."/>
        </authorList>
    </citation>
    <scope>NUCLEOTIDE SEQUENCE [LARGE SCALE GENOMIC DNA]</scope>
</reference>
<organism evidence="3 4">
    <name type="scientific">Pocillopora meandrina</name>
    <dbReference type="NCBI Taxonomy" id="46732"/>
    <lineage>
        <taxon>Eukaryota</taxon>
        <taxon>Metazoa</taxon>
        <taxon>Cnidaria</taxon>
        <taxon>Anthozoa</taxon>
        <taxon>Hexacorallia</taxon>
        <taxon>Scleractinia</taxon>
        <taxon>Astrocoeniina</taxon>
        <taxon>Pocilloporidae</taxon>
        <taxon>Pocillopora</taxon>
    </lineage>
</organism>
<keyword evidence="4" id="KW-1185">Reference proteome</keyword>
<feature type="signal peptide" evidence="2">
    <location>
        <begin position="1"/>
        <end position="23"/>
    </location>
</feature>
<dbReference type="Proteomes" id="UP001159428">
    <property type="component" value="Unassembled WGS sequence"/>
</dbReference>
<name>A0AAU9X2S3_9CNID</name>
<comment type="caution">
    <text evidence="3">The sequence shown here is derived from an EMBL/GenBank/DDBJ whole genome shotgun (WGS) entry which is preliminary data.</text>
</comment>
<proteinExistence type="predicted"/>
<feature type="region of interest" description="Disordered" evidence="1">
    <location>
        <begin position="67"/>
        <end position="93"/>
    </location>
</feature>